<name>A0A7Y6EVS7_9BACL</name>
<reference evidence="2 3" key="1">
    <citation type="submission" date="2020-05" db="EMBL/GenBank/DDBJ databases">
        <title>Genome Sequencing of Type Strains.</title>
        <authorList>
            <person name="Lemaire J.F."/>
            <person name="Inderbitzin P."/>
            <person name="Gregorio O.A."/>
            <person name="Collins S.B."/>
            <person name="Wespe N."/>
            <person name="Knight-Connoni V."/>
        </authorList>
    </citation>
    <scope>NUCLEOTIDE SEQUENCE [LARGE SCALE GENOMIC DNA]</scope>
    <source>
        <strain evidence="2 3">LMG 21957</strain>
    </source>
</reference>
<accession>A0A7Y6EVS7</accession>
<dbReference type="RefSeq" id="WP_175395529.1">
    <property type="nucleotide sequence ID" value="NZ_JABMCB010000176.1"/>
</dbReference>
<dbReference type="InterPro" id="IPR012654">
    <property type="entry name" value="CHP02391"/>
</dbReference>
<protein>
    <submittedName>
        <fullName evidence="2">TIGR02391 family protein</fullName>
    </submittedName>
</protein>
<dbReference type="EMBL" id="JABMCB010000176">
    <property type="protein sequence ID" value="NUU75760.1"/>
    <property type="molecule type" value="Genomic_DNA"/>
</dbReference>
<evidence type="ECO:0000313" key="3">
    <source>
        <dbReference type="Proteomes" id="UP000526125"/>
    </source>
</evidence>
<organism evidence="2 3">
    <name type="scientific">Paenibacillus xylanilyticus</name>
    <dbReference type="NCBI Taxonomy" id="248903"/>
    <lineage>
        <taxon>Bacteria</taxon>
        <taxon>Bacillati</taxon>
        <taxon>Bacillota</taxon>
        <taxon>Bacilli</taxon>
        <taxon>Bacillales</taxon>
        <taxon>Paenibacillaceae</taxon>
        <taxon>Paenibacillus</taxon>
    </lineage>
</organism>
<dbReference type="AlphaFoldDB" id="A0A7Y6EVS7"/>
<dbReference type="NCBIfam" id="TIGR02391">
    <property type="entry name" value="hypoth_ymh"/>
    <property type="match status" value="1"/>
</dbReference>
<proteinExistence type="predicted"/>
<dbReference type="Proteomes" id="UP000526125">
    <property type="component" value="Unassembled WGS sequence"/>
</dbReference>
<evidence type="ECO:0000259" key="1">
    <source>
        <dbReference type="Pfam" id="PF09509"/>
    </source>
</evidence>
<keyword evidence="3" id="KW-1185">Reference proteome</keyword>
<evidence type="ECO:0000313" key="2">
    <source>
        <dbReference type="EMBL" id="NUU75760.1"/>
    </source>
</evidence>
<feature type="domain" description="Conserved hypothetical protein CHP02391" evidence="1">
    <location>
        <begin position="115"/>
        <end position="234"/>
    </location>
</feature>
<dbReference type="Pfam" id="PF09509">
    <property type="entry name" value="Hypoth_Ymh"/>
    <property type="match status" value="1"/>
</dbReference>
<sequence length="246" mass="28096">MNYKLIAIKIGSVFTSSSTGKEIDRIGNGVFGFERDSFPMESITSSRAKLIYEWIMTLAKVSMDNESRDKLLIKFCKELATTDETEKEVVKILSENGLSYNLVNKDEIQTFYNRDFHPEVVKHCREFFIQGNYFHAVFEATKAYNYAIKDKSKSQRDGSSLMMDVLDAKNGVLKITKCSTESEVNTQNGIKFLSSGLMQAIRNPTAHEPKITWPVNKQDCLDILSFVSYLFRQLDKAVYVNMTPEI</sequence>
<comment type="caution">
    <text evidence="2">The sequence shown here is derived from an EMBL/GenBank/DDBJ whole genome shotgun (WGS) entry which is preliminary data.</text>
</comment>
<gene>
    <name evidence="2" type="ORF">HP552_11020</name>
</gene>